<dbReference type="PANTHER" id="PTHR42899:SF1">
    <property type="entry name" value="SPERMATOGENESIS-ASSOCIATED PROTEIN 20"/>
    <property type="match status" value="1"/>
</dbReference>
<comment type="caution">
    <text evidence="3">The sequence shown here is derived from an EMBL/GenBank/DDBJ whole genome shotgun (WGS) entry which is preliminary data.</text>
</comment>
<dbReference type="Pfam" id="PF03190">
    <property type="entry name" value="Thioredox_DsbH"/>
    <property type="match status" value="1"/>
</dbReference>
<dbReference type="Proteomes" id="UP000658382">
    <property type="component" value="Unassembled WGS sequence"/>
</dbReference>
<reference evidence="3" key="2">
    <citation type="submission" date="2020-09" db="EMBL/GenBank/DDBJ databases">
        <authorList>
            <person name="Sun Q."/>
            <person name="Ohkuma M."/>
        </authorList>
    </citation>
    <scope>NUCLEOTIDE SEQUENCE</scope>
    <source>
        <strain evidence="3">JCM 12580</strain>
    </source>
</reference>
<sequence>MTSKRPNHLIHEKSPYLQQHAYNPVNWYAWGDEAFEKAKAENKPIFLSIGYSTCHWCHVLAHESFEDEEVASYLNDHYVAIKVDREERPDIDSVYMKVCQMMTGQGGWPLSIFMTPDKVPFYAGTYFPRVSKYGMPGFMDVLTQLLEKYNEEPDHIAKVTKSVTDALKETVTTKSESRLSEEMTHKAFYELKKRFDSQYGGFGSAPKFPTPQNVLYLLKYYHFTGETAALKMAEDTLQAMAKGGIYDHVGYGFARYSTDEKWLVPHFEKMLYDNALLLMAYTECYQITKKPLYQTISKQIITFVKREMQRAEGGFYSAIDADSEGTEGKYYVWGYDEILNILGKKRGELYASVYNITPNGNFEGKNIPNLLTTNMETIAQTHHMSLSELKQEMDAAREQLLLSREKRVYPHVDDKILTSWNAMMIAALAKAGKVFDEPDYIDTAENNMTFIQQNLIQDKRVLARYRDGEVKYNGYLDDYAFLLWAYAELYEATFSLNYLKQAHALANDMLALFRDSEQGGFFFNGYDSEQLLSREKMVYDGALPSGNGVAAVMLAKLGYLTGETAYLDALEELYYTFYKDISDVPAAGIHFIQSLLLTENTTKEVVVLGPSDSFTTELQQAFLPDVTLLASNNADELAETAPFASEYKRLGEALTIYVCENFACHQPTEDKEKAWEFIRQKR</sequence>
<dbReference type="InterPro" id="IPR036249">
    <property type="entry name" value="Thioredoxin-like_sf"/>
</dbReference>
<feature type="coiled-coil region" evidence="1">
    <location>
        <begin position="379"/>
        <end position="406"/>
    </location>
</feature>
<dbReference type="PIRSF" id="PIRSF006402">
    <property type="entry name" value="UCP006402_thioredoxin"/>
    <property type="match status" value="1"/>
</dbReference>
<dbReference type="EMBL" id="BMNQ01000005">
    <property type="protein sequence ID" value="GGJ87182.1"/>
    <property type="molecule type" value="Genomic_DNA"/>
</dbReference>
<dbReference type="PANTHER" id="PTHR42899">
    <property type="entry name" value="SPERMATOGENESIS-ASSOCIATED PROTEIN 20"/>
    <property type="match status" value="1"/>
</dbReference>
<dbReference type="GO" id="GO:0005975">
    <property type="term" value="P:carbohydrate metabolic process"/>
    <property type="evidence" value="ECO:0007669"/>
    <property type="project" value="InterPro"/>
</dbReference>
<name>A0A917UUM6_9BACI</name>
<dbReference type="SUPFAM" id="SSF52833">
    <property type="entry name" value="Thioredoxin-like"/>
    <property type="match status" value="1"/>
</dbReference>
<dbReference type="CDD" id="cd02955">
    <property type="entry name" value="SSP411"/>
    <property type="match status" value="1"/>
</dbReference>
<dbReference type="RefSeq" id="WP_188631694.1">
    <property type="nucleotide sequence ID" value="NZ_BMNQ01000005.1"/>
</dbReference>
<gene>
    <name evidence="3" type="primary">yyaL</name>
    <name evidence="3" type="ORF">GCM10007063_07100</name>
</gene>
<dbReference type="InterPro" id="IPR008928">
    <property type="entry name" value="6-hairpin_glycosidase_sf"/>
</dbReference>
<dbReference type="InterPro" id="IPR024705">
    <property type="entry name" value="Ssp411"/>
</dbReference>
<dbReference type="Gene3D" id="3.40.30.10">
    <property type="entry name" value="Glutaredoxin"/>
    <property type="match status" value="1"/>
</dbReference>
<evidence type="ECO:0000259" key="2">
    <source>
        <dbReference type="Pfam" id="PF03190"/>
    </source>
</evidence>
<accession>A0A917UUM6</accession>
<dbReference type="InterPro" id="IPR004879">
    <property type="entry name" value="Ssp411-like_TRX"/>
</dbReference>
<keyword evidence="1" id="KW-0175">Coiled coil</keyword>
<dbReference type="Gene3D" id="1.50.10.20">
    <property type="match status" value="2"/>
</dbReference>
<keyword evidence="4" id="KW-1185">Reference proteome</keyword>
<proteinExistence type="predicted"/>
<feature type="domain" description="Spermatogenesis-associated protein 20-like TRX" evidence="2">
    <location>
        <begin position="7"/>
        <end position="167"/>
    </location>
</feature>
<dbReference type="SUPFAM" id="SSF48208">
    <property type="entry name" value="Six-hairpin glycosidases"/>
    <property type="match status" value="1"/>
</dbReference>
<reference evidence="3" key="1">
    <citation type="journal article" date="2014" name="Int. J. Syst. Evol. Microbiol.">
        <title>Complete genome sequence of Corynebacterium casei LMG S-19264T (=DSM 44701T), isolated from a smear-ripened cheese.</title>
        <authorList>
            <consortium name="US DOE Joint Genome Institute (JGI-PGF)"/>
            <person name="Walter F."/>
            <person name="Albersmeier A."/>
            <person name="Kalinowski J."/>
            <person name="Ruckert C."/>
        </authorList>
    </citation>
    <scope>NUCLEOTIDE SEQUENCE</scope>
    <source>
        <strain evidence="3">JCM 12580</strain>
    </source>
</reference>
<evidence type="ECO:0000313" key="3">
    <source>
        <dbReference type="EMBL" id="GGJ87182.1"/>
    </source>
</evidence>
<evidence type="ECO:0000313" key="4">
    <source>
        <dbReference type="Proteomes" id="UP000658382"/>
    </source>
</evidence>
<protein>
    <recommendedName>
        <fullName evidence="2">Spermatogenesis-associated protein 20-like TRX domain-containing protein</fullName>
    </recommendedName>
</protein>
<dbReference type="AlphaFoldDB" id="A0A917UUM6"/>
<organism evidence="3 4">
    <name type="scientific">Lentibacillus kapialis</name>
    <dbReference type="NCBI Taxonomy" id="340214"/>
    <lineage>
        <taxon>Bacteria</taxon>
        <taxon>Bacillati</taxon>
        <taxon>Bacillota</taxon>
        <taxon>Bacilli</taxon>
        <taxon>Bacillales</taxon>
        <taxon>Bacillaceae</taxon>
        <taxon>Lentibacillus</taxon>
    </lineage>
</organism>
<evidence type="ECO:0000256" key="1">
    <source>
        <dbReference type="SAM" id="Coils"/>
    </source>
</evidence>